<dbReference type="Gene3D" id="3.30.565.10">
    <property type="entry name" value="Histidine kinase-like ATPase, C-terminal domain"/>
    <property type="match status" value="1"/>
</dbReference>
<evidence type="ECO:0000256" key="2">
    <source>
        <dbReference type="ARBA" id="ARBA00012438"/>
    </source>
</evidence>
<dbReference type="SUPFAM" id="SSF55785">
    <property type="entry name" value="PYP-like sensor domain (PAS domain)"/>
    <property type="match status" value="1"/>
</dbReference>
<feature type="domain" description="PAC" evidence="11">
    <location>
        <begin position="90"/>
        <end position="141"/>
    </location>
</feature>
<dbReference type="Pfam" id="PF00989">
    <property type="entry name" value="PAS"/>
    <property type="match status" value="1"/>
</dbReference>
<dbReference type="InterPro" id="IPR005467">
    <property type="entry name" value="His_kinase_dom"/>
</dbReference>
<dbReference type="InterPro" id="IPR013767">
    <property type="entry name" value="PAS_fold"/>
</dbReference>
<dbReference type="InterPro" id="IPR003594">
    <property type="entry name" value="HATPase_dom"/>
</dbReference>
<dbReference type="Proteomes" id="UP001596002">
    <property type="component" value="Unassembled WGS sequence"/>
</dbReference>
<sequence>MNPQMKSSRRPSELQVQESEQYQSLFQYHPDAIFSLDLTGNFQSINPATETITGFTREELLNKFFAPFIVPEDRERALFHFQKLVEGEPQNMEVAITHKSGRLIDVNVIGVPIIVNEKMVGVFGIMKDITERKRTEELLRKSDKLSALGQLAAGVAHEIRNPLTALKGFIQLLQSGTYKEEYSAIMLSELERIELIVDEFLVLAKPQVSNYQPHDIRILLNNIIALLDTQAILSNVQILTEFESDLPLVKCEDNQIKQVFINILKNAIEAMPDGGKIVIEMRTHGVNRILIRFIDEGHGIPPERIPKLGEPFYTTKEKGTGLGLMVTYKIIENHHGSISIESEINQGTIVNVFLPVN</sequence>
<evidence type="ECO:0000256" key="7">
    <source>
        <dbReference type="ARBA" id="ARBA00022840"/>
    </source>
</evidence>
<evidence type="ECO:0000256" key="5">
    <source>
        <dbReference type="ARBA" id="ARBA00022741"/>
    </source>
</evidence>
<dbReference type="InterPro" id="IPR004358">
    <property type="entry name" value="Sig_transdc_His_kin-like_C"/>
</dbReference>
<evidence type="ECO:0000256" key="4">
    <source>
        <dbReference type="ARBA" id="ARBA00022679"/>
    </source>
</evidence>
<evidence type="ECO:0000256" key="8">
    <source>
        <dbReference type="ARBA" id="ARBA00023012"/>
    </source>
</evidence>
<dbReference type="PROSITE" id="PS50113">
    <property type="entry name" value="PAC"/>
    <property type="match status" value="1"/>
</dbReference>
<dbReference type="Gene3D" id="3.30.450.20">
    <property type="entry name" value="PAS domain"/>
    <property type="match status" value="1"/>
</dbReference>
<dbReference type="SMART" id="SM00086">
    <property type="entry name" value="PAC"/>
    <property type="match status" value="1"/>
</dbReference>
<dbReference type="CDD" id="cd00130">
    <property type="entry name" value="PAS"/>
    <property type="match status" value="1"/>
</dbReference>
<gene>
    <name evidence="12" type="ORF">ACFO8Q_19330</name>
</gene>
<evidence type="ECO:0000313" key="12">
    <source>
        <dbReference type="EMBL" id="MFC4769487.1"/>
    </source>
</evidence>
<keyword evidence="8" id="KW-0902">Two-component regulatory system</keyword>
<dbReference type="SUPFAM" id="SSF47384">
    <property type="entry name" value="Homodimeric domain of signal transducing histidine kinase"/>
    <property type="match status" value="1"/>
</dbReference>
<dbReference type="InterPro" id="IPR001610">
    <property type="entry name" value="PAC"/>
</dbReference>
<dbReference type="PRINTS" id="PR00344">
    <property type="entry name" value="BCTRLSENSOR"/>
</dbReference>
<comment type="caution">
    <text evidence="12">The sequence shown here is derived from an EMBL/GenBank/DDBJ whole genome shotgun (WGS) entry which is preliminary data.</text>
</comment>
<dbReference type="NCBIfam" id="TIGR00229">
    <property type="entry name" value="sensory_box"/>
    <property type="match status" value="1"/>
</dbReference>
<dbReference type="PROSITE" id="PS50109">
    <property type="entry name" value="HIS_KIN"/>
    <property type="match status" value="1"/>
</dbReference>
<dbReference type="Pfam" id="PF00512">
    <property type="entry name" value="HisKA"/>
    <property type="match status" value="1"/>
</dbReference>
<evidence type="ECO:0000256" key="3">
    <source>
        <dbReference type="ARBA" id="ARBA00022553"/>
    </source>
</evidence>
<dbReference type="PROSITE" id="PS50112">
    <property type="entry name" value="PAS"/>
    <property type="match status" value="1"/>
</dbReference>
<dbReference type="PANTHER" id="PTHR43065">
    <property type="entry name" value="SENSOR HISTIDINE KINASE"/>
    <property type="match status" value="1"/>
</dbReference>
<accession>A0ABV9Q8A3</accession>
<dbReference type="SMART" id="SM00388">
    <property type="entry name" value="HisKA"/>
    <property type="match status" value="1"/>
</dbReference>
<dbReference type="InterPro" id="IPR003661">
    <property type="entry name" value="HisK_dim/P_dom"/>
</dbReference>
<dbReference type="InterPro" id="IPR036890">
    <property type="entry name" value="HATPase_C_sf"/>
</dbReference>
<proteinExistence type="predicted"/>
<evidence type="ECO:0000256" key="6">
    <source>
        <dbReference type="ARBA" id="ARBA00022777"/>
    </source>
</evidence>
<dbReference type="CDD" id="cd00082">
    <property type="entry name" value="HisKA"/>
    <property type="match status" value="1"/>
</dbReference>
<dbReference type="InterPro" id="IPR000700">
    <property type="entry name" value="PAS-assoc_C"/>
</dbReference>
<dbReference type="EC" id="2.7.13.3" evidence="2"/>
<dbReference type="InterPro" id="IPR036097">
    <property type="entry name" value="HisK_dim/P_sf"/>
</dbReference>
<dbReference type="SMART" id="SM00091">
    <property type="entry name" value="PAS"/>
    <property type="match status" value="1"/>
</dbReference>
<keyword evidence="13" id="KW-1185">Reference proteome</keyword>
<evidence type="ECO:0000256" key="1">
    <source>
        <dbReference type="ARBA" id="ARBA00000085"/>
    </source>
</evidence>
<dbReference type="EMBL" id="JBHSHC010000132">
    <property type="protein sequence ID" value="MFC4769487.1"/>
    <property type="molecule type" value="Genomic_DNA"/>
</dbReference>
<reference evidence="13" key="1">
    <citation type="journal article" date="2019" name="Int. J. Syst. Evol. Microbiol.">
        <title>The Global Catalogue of Microorganisms (GCM) 10K type strain sequencing project: providing services to taxonomists for standard genome sequencing and annotation.</title>
        <authorList>
            <consortium name="The Broad Institute Genomics Platform"/>
            <consortium name="The Broad Institute Genome Sequencing Center for Infectious Disease"/>
            <person name="Wu L."/>
            <person name="Ma J."/>
        </authorList>
    </citation>
    <scope>NUCLEOTIDE SEQUENCE [LARGE SCALE GENOMIC DNA]</scope>
    <source>
        <strain evidence="13">WYCCWR 12678</strain>
    </source>
</reference>
<feature type="domain" description="PAS" evidence="10">
    <location>
        <begin position="18"/>
        <end position="88"/>
    </location>
</feature>
<evidence type="ECO:0000259" key="11">
    <source>
        <dbReference type="PROSITE" id="PS50113"/>
    </source>
</evidence>
<evidence type="ECO:0000259" key="10">
    <source>
        <dbReference type="PROSITE" id="PS50112"/>
    </source>
</evidence>
<dbReference type="InterPro" id="IPR035965">
    <property type="entry name" value="PAS-like_dom_sf"/>
</dbReference>
<dbReference type="Pfam" id="PF02518">
    <property type="entry name" value="HATPase_c"/>
    <property type="match status" value="1"/>
</dbReference>
<dbReference type="RefSeq" id="WP_380028053.1">
    <property type="nucleotide sequence ID" value="NZ_JBHSHC010000132.1"/>
</dbReference>
<dbReference type="InterPro" id="IPR000014">
    <property type="entry name" value="PAS"/>
</dbReference>
<evidence type="ECO:0000313" key="13">
    <source>
        <dbReference type="Proteomes" id="UP001596002"/>
    </source>
</evidence>
<evidence type="ECO:0000259" key="9">
    <source>
        <dbReference type="PROSITE" id="PS50109"/>
    </source>
</evidence>
<organism evidence="12 13">
    <name type="scientific">Effusibacillus consociatus</name>
    <dbReference type="NCBI Taxonomy" id="1117041"/>
    <lineage>
        <taxon>Bacteria</taxon>
        <taxon>Bacillati</taxon>
        <taxon>Bacillota</taxon>
        <taxon>Bacilli</taxon>
        <taxon>Bacillales</taxon>
        <taxon>Alicyclobacillaceae</taxon>
        <taxon>Effusibacillus</taxon>
    </lineage>
</organism>
<keyword evidence="3" id="KW-0597">Phosphoprotein</keyword>
<dbReference type="PANTHER" id="PTHR43065:SF34">
    <property type="entry name" value="SPORULATION KINASE A"/>
    <property type="match status" value="1"/>
</dbReference>
<keyword evidence="7" id="KW-0067">ATP-binding</keyword>
<keyword evidence="4" id="KW-0808">Transferase</keyword>
<keyword evidence="5" id="KW-0547">Nucleotide-binding</keyword>
<dbReference type="SUPFAM" id="SSF55874">
    <property type="entry name" value="ATPase domain of HSP90 chaperone/DNA topoisomerase II/histidine kinase"/>
    <property type="match status" value="1"/>
</dbReference>
<dbReference type="Gene3D" id="1.10.287.130">
    <property type="match status" value="1"/>
</dbReference>
<name>A0ABV9Q8A3_9BACL</name>
<dbReference type="CDD" id="cd00075">
    <property type="entry name" value="HATPase"/>
    <property type="match status" value="1"/>
</dbReference>
<keyword evidence="6" id="KW-0418">Kinase</keyword>
<comment type="catalytic activity">
    <reaction evidence="1">
        <text>ATP + protein L-histidine = ADP + protein N-phospho-L-histidine.</text>
        <dbReference type="EC" id="2.7.13.3"/>
    </reaction>
</comment>
<dbReference type="SMART" id="SM00387">
    <property type="entry name" value="HATPase_c"/>
    <property type="match status" value="1"/>
</dbReference>
<protein>
    <recommendedName>
        <fullName evidence="2">histidine kinase</fullName>
        <ecNumber evidence="2">2.7.13.3</ecNumber>
    </recommendedName>
</protein>
<feature type="domain" description="Histidine kinase" evidence="9">
    <location>
        <begin position="154"/>
        <end position="357"/>
    </location>
</feature>